<organism evidence="1 2">
    <name type="scientific">Nibea albiflora</name>
    <name type="common">Yellow drum</name>
    <name type="synonym">Corvina albiflora</name>
    <dbReference type="NCBI Taxonomy" id="240163"/>
    <lineage>
        <taxon>Eukaryota</taxon>
        <taxon>Metazoa</taxon>
        <taxon>Chordata</taxon>
        <taxon>Craniata</taxon>
        <taxon>Vertebrata</taxon>
        <taxon>Euteleostomi</taxon>
        <taxon>Actinopterygii</taxon>
        <taxon>Neopterygii</taxon>
        <taxon>Teleostei</taxon>
        <taxon>Neoteleostei</taxon>
        <taxon>Acanthomorphata</taxon>
        <taxon>Eupercaria</taxon>
        <taxon>Sciaenidae</taxon>
        <taxon>Nibea</taxon>
    </lineage>
</organism>
<keyword evidence="2" id="KW-1185">Reference proteome</keyword>
<reference evidence="1" key="1">
    <citation type="submission" date="2020-04" db="EMBL/GenBank/DDBJ databases">
        <title>A chromosome-scale assembly and high-density genetic map of the yellow drum (Nibea albiflora) genome.</title>
        <authorList>
            <person name="Xu D."/>
            <person name="Zhang W."/>
            <person name="Chen R."/>
            <person name="Tan P."/>
            <person name="Wang L."/>
            <person name="Song H."/>
            <person name="Tian L."/>
            <person name="Zhu Q."/>
            <person name="Wang B."/>
        </authorList>
    </citation>
    <scope>NUCLEOTIDE SEQUENCE</scope>
    <source>
        <strain evidence="1">ZJHYS-2018</strain>
    </source>
</reference>
<protein>
    <submittedName>
        <fullName evidence="1">Tetraspanin-31-B</fullName>
    </submittedName>
</protein>
<evidence type="ECO:0000313" key="2">
    <source>
        <dbReference type="Proteomes" id="UP000805704"/>
    </source>
</evidence>
<evidence type="ECO:0000313" key="1">
    <source>
        <dbReference type="EMBL" id="KAG8002999.1"/>
    </source>
</evidence>
<comment type="caution">
    <text evidence="1">The sequence shown here is derived from an EMBL/GenBank/DDBJ whole genome shotgun (WGS) entry which is preliminary data.</text>
</comment>
<proteinExistence type="predicted"/>
<dbReference type="EMBL" id="CM024793">
    <property type="protein sequence ID" value="KAG8002999.1"/>
    <property type="molecule type" value="Genomic_DNA"/>
</dbReference>
<feature type="non-terminal residue" evidence="1">
    <location>
        <position position="1"/>
    </location>
</feature>
<sequence length="132" mass="14207">QETLLKSAWAILENNTKIDLEDQLNCCGLVNSTETRQQFDQDLLHCTAVCYPCGELMLTHATEALKILGGVGLFFSFTERLLCLHSSGSGTTQALLPVSIPRKPPLLPRGVNTNTPLVGSELSPGSLANKPS</sequence>
<accession>A0ACB7EL85</accession>
<name>A0ACB7EL85_NIBAL</name>
<dbReference type="Proteomes" id="UP000805704">
    <property type="component" value="Chromosome 5"/>
</dbReference>
<gene>
    <name evidence="1" type="primary">TSPAN31-B</name>
    <name evidence="1" type="ORF">GBF38_015645</name>
</gene>